<feature type="region of interest" description="Disordered" evidence="1">
    <location>
        <begin position="35"/>
        <end position="58"/>
    </location>
</feature>
<gene>
    <name evidence="2" type="ORF">EAI_15688</name>
</gene>
<protein>
    <submittedName>
        <fullName evidence="2">Uncharacterized protein</fullName>
    </submittedName>
</protein>
<proteinExistence type="predicted"/>
<dbReference type="EMBL" id="GL446063">
    <property type="protein sequence ID" value="EFN88548.1"/>
    <property type="molecule type" value="Genomic_DNA"/>
</dbReference>
<evidence type="ECO:0000313" key="3">
    <source>
        <dbReference type="Proteomes" id="UP000008237"/>
    </source>
</evidence>
<dbReference type="AlphaFoldDB" id="E2B6Y3"/>
<dbReference type="Proteomes" id="UP000008237">
    <property type="component" value="Unassembled WGS sequence"/>
</dbReference>
<feature type="compositionally biased region" description="Polar residues" evidence="1">
    <location>
        <begin position="36"/>
        <end position="58"/>
    </location>
</feature>
<organism evidence="3">
    <name type="scientific">Harpegnathos saltator</name>
    <name type="common">Jerdon's jumping ant</name>
    <dbReference type="NCBI Taxonomy" id="610380"/>
    <lineage>
        <taxon>Eukaryota</taxon>
        <taxon>Metazoa</taxon>
        <taxon>Ecdysozoa</taxon>
        <taxon>Arthropoda</taxon>
        <taxon>Hexapoda</taxon>
        <taxon>Insecta</taxon>
        <taxon>Pterygota</taxon>
        <taxon>Neoptera</taxon>
        <taxon>Endopterygota</taxon>
        <taxon>Hymenoptera</taxon>
        <taxon>Apocrita</taxon>
        <taxon>Aculeata</taxon>
        <taxon>Formicoidea</taxon>
        <taxon>Formicidae</taxon>
        <taxon>Ponerinae</taxon>
        <taxon>Ponerini</taxon>
        <taxon>Harpegnathos</taxon>
    </lineage>
</organism>
<reference evidence="2 3" key="1">
    <citation type="journal article" date="2010" name="Science">
        <title>Genomic comparison of the ants Camponotus floridanus and Harpegnathos saltator.</title>
        <authorList>
            <person name="Bonasio R."/>
            <person name="Zhang G."/>
            <person name="Ye C."/>
            <person name="Mutti N.S."/>
            <person name="Fang X."/>
            <person name="Qin N."/>
            <person name="Donahue G."/>
            <person name="Yang P."/>
            <person name="Li Q."/>
            <person name="Li C."/>
            <person name="Zhang P."/>
            <person name="Huang Z."/>
            <person name="Berger S.L."/>
            <person name="Reinberg D."/>
            <person name="Wang J."/>
            <person name="Liebig J."/>
        </authorList>
    </citation>
    <scope>NUCLEOTIDE SEQUENCE [LARGE SCALE GENOMIC DNA]</scope>
    <source>
        <strain evidence="2 3">R22 G/1</strain>
    </source>
</reference>
<keyword evidence="3" id="KW-1185">Reference proteome</keyword>
<evidence type="ECO:0000256" key="1">
    <source>
        <dbReference type="SAM" id="MobiDB-lite"/>
    </source>
</evidence>
<name>E2B6Y3_HARSA</name>
<accession>E2B6Y3</accession>
<sequence length="144" mass="14963">MAVFFRLVLAPPSPPPVESPVAYPAIHHSVSPVQVDLSQAGSGRSSQGLDRTAKTSVASSKSGMFHRLALLAGRLATRSNTSIVLAVVDPETSTRPAGRPRPTPRDGISARNWISPRGGAGVLIEGESGDGTGDVFPGRVQEEA</sequence>
<evidence type="ECO:0000313" key="2">
    <source>
        <dbReference type="EMBL" id="EFN88548.1"/>
    </source>
</evidence>
<feature type="region of interest" description="Disordered" evidence="1">
    <location>
        <begin position="91"/>
        <end position="144"/>
    </location>
</feature>
<dbReference type="InParanoid" id="E2B6Y3"/>